<dbReference type="Pfam" id="PF08281">
    <property type="entry name" value="Sigma70_r4_2"/>
    <property type="match status" value="1"/>
</dbReference>
<keyword evidence="2" id="KW-0805">Transcription regulation</keyword>
<feature type="domain" description="RNA polymerase sigma factor 70 region 4 type 2" evidence="6">
    <location>
        <begin position="108"/>
        <end position="157"/>
    </location>
</feature>
<evidence type="ECO:0000313" key="7">
    <source>
        <dbReference type="EMBL" id="MFC4312459.1"/>
    </source>
</evidence>
<feature type="domain" description="RNA polymerase sigma-70 region 2" evidence="5">
    <location>
        <begin position="11"/>
        <end position="78"/>
    </location>
</feature>
<dbReference type="NCBIfam" id="TIGR02937">
    <property type="entry name" value="sigma70-ECF"/>
    <property type="match status" value="1"/>
</dbReference>
<dbReference type="InterPro" id="IPR013249">
    <property type="entry name" value="RNA_pol_sigma70_r4_t2"/>
</dbReference>
<keyword evidence="4" id="KW-0804">Transcription</keyword>
<dbReference type="InterPro" id="IPR013325">
    <property type="entry name" value="RNA_pol_sigma_r2"/>
</dbReference>
<evidence type="ECO:0000259" key="6">
    <source>
        <dbReference type="Pfam" id="PF08281"/>
    </source>
</evidence>
<dbReference type="Gene3D" id="1.10.1740.10">
    <property type="match status" value="1"/>
</dbReference>
<comment type="similarity">
    <text evidence="1">Belongs to the sigma-70 factor family. ECF subfamily.</text>
</comment>
<dbReference type="Gene3D" id="1.10.10.10">
    <property type="entry name" value="Winged helix-like DNA-binding domain superfamily/Winged helix DNA-binding domain"/>
    <property type="match status" value="1"/>
</dbReference>
<dbReference type="InterPro" id="IPR014284">
    <property type="entry name" value="RNA_pol_sigma-70_dom"/>
</dbReference>
<dbReference type="Proteomes" id="UP001595904">
    <property type="component" value="Unassembled WGS sequence"/>
</dbReference>
<dbReference type="InterPro" id="IPR039425">
    <property type="entry name" value="RNA_pol_sigma-70-like"/>
</dbReference>
<dbReference type="SUPFAM" id="SSF88946">
    <property type="entry name" value="Sigma2 domain of RNA polymerase sigma factors"/>
    <property type="match status" value="1"/>
</dbReference>
<evidence type="ECO:0000256" key="2">
    <source>
        <dbReference type="ARBA" id="ARBA00023015"/>
    </source>
</evidence>
<proteinExistence type="inferred from homology"/>
<keyword evidence="3" id="KW-0731">Sigma factor</keyword>
<sequence>MDERGSHVARLFREHNRMLVGLLVGRLKNEQEAKEVAQEAYVKLLQLDTARGAVSYLRAYLFRIAENLAVDRLRQRRSRSRVDRLGSLDDFCEEPRAERAAIAQQELQLLRDAVDELPDRCREAFRLHKLEDRSLEEVAARMGISERMVRKFITRALIYIRLRREGHSVAQARELLKS</sequence>
<gene>
    <name evidence="7" type="ORF">ACFPN2_25475</name>
</gene>
<dbReference type="PANTHER" id="PTHR43133:SF63">
    <property type="entry name" value="RNA POLYMERASE SIGMA FACTOR FECI-RELATED"/>
    <property type="match status" value="1"/>
</dbReference>
<name>A0ABV8T1H2_9GAMM</name>
<keyword evidence="8" id="KW-1185">Reference proteome</keyword>
<protein>
    <submittedName>
        <fullName evidence="7">RNA polymerase sigma factor</fullName>
    </submittedName>
</protein>
<accession>A0ABV8T1H2</accession>
<comment type="caution">
    <text evidence="7">The sequence shown here is derived from an EMBL/GenBank/DDBJ whole genome shotgun (WGS) entry which is preliminary data.</text>
</comment>
<reference evidence="8" key="1">
    <citation type="journal article" date="2019" name="Int. J. Syst. Evol. Microbiol.">
        <title>The Global Catalogue of Microorganisms (GCM) 10K type strain sequencing project: providing services to taxonomists for standard genome sequencing and annotation.</title>
        <authorList>
            <consortium name="The Broad Institute Genomics Platform"/>
            <consortium name="The Broad Institute Genome Sequencing Center for Infectious Disease"/>
            <person name="Wu L."/>
            <person name="Ma J."/>
        </authorList>
    </citation>
    <scope>NUCLEOTIDE SEQUENCE [LARGE SCALE GENOMIC DNA]</scope>
    <source>
        <strain evidence="8">CGMCC 1.10759</strain>
    </source>
</reference>
<dbReference type="EMBL" id="JBHSDU010000014">
    <property type="protein sequence ID" value="MFC4312459.1"/>
    <property type="molecule type" value="Genomic_DNA"/>
</dbReference>
<evidence type="ECO:0000256" key="1">
    <source>
        <dbReference type="ARBA" id="ARBA00010641"/>
    </source>
</evidence>
<dbReference type="InterPro" id="IPR007627">
    <property type="entry name" value="RNA_pol_sigma70_r2"/>
</dbReference>
<dbReference type="CDD" id="cd06171">
    <property type="entry name" value="Sigma70_r4"/>
    <property type="match status" value="1"/>
</dbReference>
<dbReference type="InterPro" id="IPR013324">
    <property type="entry name" value="RNA_pol_sigma_r3/r4-like"/>
</dbReference>
<dbReference type="PANTHER" id="PTHR43133">
    <property type="entry name" value="RNA POLYMERASE ECF-TYPE SIGMA FACTO"/>
    <property type="match status" value="1"/>
</dbReference>
<dbReference type="Pfam" id="PF04542">
    <property type="entry name" value="Sigma70_r2"/>
    <property type="match status" value="1"/>
</dbReference>
<dbReference type="SUPFAM" id="SSF88659">
    <property type="entry name" value="Sigma3 and sigma4 domains of RNA polymerase sigma factors"/>
    <property type="match status" value="1"/>
</dbReference>
<evidence type="ECO:0000256" key="3">
    <source>
        <dbReference type="ARBA" id="ARBA00023082"/>
    </source>
</evidence>
<evidence type="ECO:0000256" key="4">
    <source>
        <dbReference type="ARBA" id="ARBA00023163"/>
    </source>
</evidence>
<dbReference type="InterPro" id="IPR036388">
    <property type="entry name" value="WH-like_DNA-bd_sf"/>
</dbReference>
<dbReference type="RefSeq" id="WP_380601866.1">
    <property type="nucleotide sequence ID" value="NZ_JBHSDU010000014.1"/>
</dbReference>
<organism evidence="7 8">
    <name type="scientific">Steroidobacter flavus</name>
    <dbReference type="NCBI Taxonomy" id="1842136"/>
    <lineage>
        <taxon>Bacteria</taxon>
        <taxon>Pseudomonadati</taxon>
        <taxon>Pseudomonadota</taxon>
        <taxon>Gammaproteobacteria</taxon>
        <taxon>Steroidobacterales</taxon>
        <taxon>Steroidobacteraceae</taxon>
        <taxon>Steroidobacter</taxon>
    </lineage>
</organism>
<evidence type="ECO:0000259" key="5">
    <source>
        <dbReference type="Pfam" id="PF04542"/>
    </source>
</evidence>
<evidence type="ECO:0000313" key="8">
    <source>
        <dbReference type="Proteomes" id="UP001595904"/>
    </source>
</evidence>